<name>A0A7S4E5S5_9STRA</name>
<dbReference type="EMBL" id="HBIW01007997">
    <property type="protein sequence ID" value="CAE0691320.1"/>
    <property type="molecule type" value="Transcribed_RNA"/>
</dbReference>
<proteinExistence type="predicted"/>
<organism evidence="1">
    <name type="scientific">Pelagomonas calceolata</name>
    <dbReference type="NCBI Taxonomy" id="35677"/>
    <lineage>
        <taxon>Eukaryota</taxon>
        <taxon>Sar</taxon>
        <taxon>Stramenopiles</taxon>
        <taxon>Ochrophyta</taxon>
        <taxon>Pelagophyceae</taxon>
        <taxon>Pelagomonadales</taxon>
        <taxon>Pelagomonadaceae</taxon>
        <taxon>Pelagomonas</taxon>
    </lineage>
</organism>
<evidence type="ECO:0000313" key="3">
    <source>
        <dbReference type="Proteomes" id="UP000789595"/>
    </source>
</evidence>
<evidence type="ECO:0000313" key="2">
    <source>
        <dbReference type="EMBL" id="CAH0371334.1"/>
    </source>
</evidence>
<protein>
    <submittedName>
        <fullName evidence="1">Uncharacterized protein</fullName>
    </submittedName>
</protein>
<reference evidence="1" key="1">
    <citation type="submission" date="2021-01" db="EMBL/GenBank/DDBJ databases">
        <authorList>
            <person name="Corre E."/>
            <person name="Pelletier E."/>
            <person name="Niang G."/>
            <person name="Scheremetjew M."/>
            <person name="Finn R."/>
            <person name="Kale V."/>
            <person name="Holt S."/>
            <person name="Cochrane G."/>
            <person name="Meng A."/>
            <person name="Brown T."/>
            <person name="Cohen L."/>
        </authorList>
    </citation>
    <scope>NUCLEOTIDE SEQUENCE</scope>
    <source>
        <strain evidence="1">CCMP1756</strain>
    </source>
</reference>
<accession>A0A7S4E5S5</accession>
<evidence type="ECO:0000313" key="1">
    <source>
        <dbReference type="EMBL" id="CAE0691320.1"/>
    </source>
</evidence>
<dbReference type="Proteomes" id="UP000789595">
    <property type="component" value="Unassembled WGS sequence"/>
</dbReference>
<dbReference type="AlphaFoldDB" id="A0A7S4E5S5"/>
<sequence length="373" mass="41017">MADRPNTPVPTMADIENPIEDAQSSGEQAVDLEAIEQQAVAAAAAKLTRPTTRLANDVLLLIATRGTARDLGKAQVVSRGWQAAARREVTLRTAGRVLNVFAEKPAYLRSIEILDDVVGPRQEGSWRDRWPELQYAKFLRVDESLALHDRETVLQLFRANIHVIEAELAKIRESIDWKVESGWPRTLAEDYTLIMTHFKAALGDSVSEASRDFAAAVHLLRDALTLRAPLEAVAPDAYTDLDGTYGMKTNDGAWAALTPDAAPGVSFVTHAPLEASAHPRCLSDAGFSAAVVLNTGIDYAPMDSDIVRFRSRGRAGGKHRSLVRTAATPSERQYDLPPLSRVTLERIDEAGSWTEFGRMPHRRLYTVVVEFLA</sequence>
<keyword evidence="3" id="KW-1185">Reference proteome</keyword>
<reference evidence="2" key="2">
    <citation type="submission" date="2021-11" db="EMBL/GenBank/DDBJ databases">
        <authorList>
            <consortium name="Genoscope - CEA"/>
            <person name="William W."/>
        </authorList>
    </citation>
    <scope>NUCLEOTIDE SEQUENCE</scope>
</reference>
<dbReference type="EMBL" id="CAKKNE010000003">
    <property type="protein sequence ID" value="CAH0371334.1"/>
    <property type="molecule type" value="Genomic_DNA"/>
</dbReference>
<gene>
    <name evidence="1" type="ORF">PCAL00307_LOCUS6756</name>
    <name evidence="2" type="ORF">PECAL_3P12690</name>
</gene>
<dbReference type="OrthoDB" id="10658160at2759"/>